<reference evidence="9 10" key="1">
    <citation type="submission" date="2018-06" db="EMBL/GenBank/DDBJ databases">
        <title>Genomic Encyclopedia of Type Strains, Phase IV (KMG-IV): sequencing the most valuable type-strain genomes for metagenomic binning, comparative biology and taxonomic classification.</title>
        <authorList>
            <person name="Goeker M."/>
        </authorList>
    </citation>
    <scope>NUCLEOTIDE SEQUENCE [LARGE SCALE GENOMIC DNA]</scope>
    <source>
        <strain evidence="9 10">DSM 25532</strain>
    </source>
</reference>
<dbReference type="PANTHER" id="PTHR43738:SF2">
    <property type="entry name" value="ABC TRANSPORTER PERMEASE"/>
    <property type="match status" value="1"/>
</dbReference>
<accession>A0A366HTF9</accession>
<keyword evidence="10" id="KW-1185">Reference proteome</keyword>
<evidence type="ECO:0000256" key="3">
    <source>
        <dbReference type="ARBA" id="ARBA00022692"/>
    </source>
</evidence>
<dbReference type="GO" id="GO:0005886">
    <property type="term" value="C:plasma membrane"/>
    <property type="evidence" value="ECO:0007669"/>
    <property type="project" value="UniProtKB-SubCell"/>
</dbReference>
<dbReference type="InterPro" id="IPR025857">
    <property type="entry name" value="MacB_PCD"/>
</dbReference>
<protein>
    <submittedName>
        <fullName evidence="9">ABC-type lipoprotein release transport system permease subunit</fullName>
    </submittedName>
</protein>
<feature type="transmembrane region" description="Helical" evidence="6">
    <location>
        <begin position="1010"/>
        <end position="1034"/>
    </location>
</feature>
<dbReference type="OrthoDB" id="174072at2"/>
<dbReference type="InterPro" id="IPR051125">
    <property type="entry name" value="ABC-4/HrtB_transporter"/>
</dbReference>
<dbReference type="InterPro" id="IPR003838">
    <property type="entry name" value="ABC3_permease_C"/>
</dbReference>
<comment type="caution">
    <text evidence="9">The sequence shown here is derived from an EMBL/GenBank/DDBJ whole genome shotgun (WGS) entry which is preliminary data.</text>
</comment>
<dbReference type="AlphaFoldDB" id="A0A366HTF9"/>
<feature type="domain" description="MacB-like periplasmic core" evidence="8">
    <location>
        <begin position="23"/>
        <end position="220"/>
    </location>
</feature>
<dbReference type="Pfam" id="PF02687">
    <property type="entry name" value="FtsX"/>
    <property type="match status" value="2"/>
</dbReference>
<comment type="subcellular location">
    <subcellularLocation>
        <location evidence="1">Cell membrane</location>
        <topology evidence="1">Multi-pass membrane protein</topology>
    </subcellularLocation>
</comment>
<feature type="domain" description="ABC3 transporter permease C-terminal" evidence="7">
    <location>
        <begin position="1017"/>
        <end position="1122"/>
    </location>
</feature>
<evidence type="ECO:0000259" key="8">
    <source>
        <dbReference type="Pfam" id="PF12704"/>
    </source>
</evidence>
<evidence type="ECO:0000256" key="5">
    <source>
        <dbReference type="ARBA" id="ARBA00023136"/>
    </source>
</evidence>
<sequence>MNSASLILQSVRHYWKSHLGLLFGAFLASAILSGSLVVGDSVRASLRKAAAQRLGKIETGMLGGDRWFTEDLARKDGAAPVIILNASVSEASGQARVNAVQVLGVDTEFWKLSPSGRQIFPSQTEKSSPLAVNESLARKLGVKVGDTIVVRMERPSAISKDAPLSGSTNDETTLRRTVTAIISAEDFGHFQLTASQTGNDTLYLPLGELQAELEKKGRVNAILSKSYITLGELPEVPSHAKHVVPPFRLEEAATLEDFALKLTKVEGASPEWELSTDRVFLDEVIADKVLQARANSYGVLTYLVNGLSSSKSKERTPYSMVTAIPAERFAALGVNMGADHAGSSEKPAAVSQWLAEDLNLALGDTFELRYFSVGLGRELQERTGTFTVRGIVPMNQPALNKTWTPNFPGVSDVDNCRDWEPGIPVKLDAIRDKDEKYWDDYHGTPKAFIPLETGKELWGNRFGSLTSIRFPNAGEDEKALRVELVKLLQLSDIGLVVREFSSEAEAAAKGSVDFGGLFVGLSMFLIASALIFSALLFLFTLEKRVPQVGLLLAIGWTPKQVRRSLLVEAGIIALLGTALGLLGGVAYTKLALAGLNGVWSDATVGMKLIYDGNPATLAIAFVSSILASMGILWLASRRLLKTSARELLAGEIAASETRSGKKGKALEAGKADAKLGFLGAYWPSILCVILAIGLSFAGGSAGSPEAVAGMFFGAGFLLLLAGMLVARRWLIGLEPDGSVSANSVASSLGAIGLRNVTRRRGRSLSVIGMMAGGVFLVIAVNAFRLSANNDPTRRDTGTGGFALLGESTLPIYEDLNSEAAWDTFALDEKLMKNASVVPFRIREGDDASCLNLNRAQNPVISAVNPARLAGTGEQKDRFTFASGSWSLIAGKAAEGEPIPAIADQATALWGLGKGVGDTLDYTDASGKTFQVKLVALLAGSVLQGKLIISEENFLARYPDAAGYRFFLIDAPADSAAAISGQLTKQVQTRGLALEPAADRLAAFQAVQNTYIGIFTVLGGLGVLLGTAGLGVLAARNILERKGEFGLMQALGFLPGRLRAMVLSEHAALLAAGLVLGLVSAALAVWPNVMQSGGALPLGFLLWLNLGILAFGVAVCWLAARLALSGRLLDAVRRE</sequence>
<proteinExistence type="predicted"/>
<feature type="transmembrane region" description="Helical" evidence="6">
    <location>
        <begin position="764"/>
        <end position="783"/>
    </location>
</feature>
<keyword evidence="5 6" id="KW-0472">Membrane</keyword>
<feature type="transmembrane region" description="Helical" evidence="6">
    <location>
        <begin position="680"/>
        <end position="700"/>
    </location>
</feature>
<evidence type="ECO:0000313" key="9">
    <source>
        <dbReference type="EMBL" id="RBP46204.1"/>
    </source>
</evidence>
<feature type="transmembrane region" description="Helical" evidence="6">
    <location>
        <begin position="1066"/>
        <end position="1085"/>
    </location>
</feature>
<evidence type="ECO:0000256" key="2">
    <source>
        <dbReference type="ARBA" id="ARBA00022475"/>
    </source>
</evidence>
<evidence type="ECO:0000259" key="7">
    <source>
        <dbReference type="Pfam" id="PF02687"/>
    </source>
</evidence>
<evidence type="ECO:0000256" key="4">
    <source>
        <dbReference type="ARBA" id="ARBA00022989"/>
    </source>
</evidence>
<feature type="transmembrane region" description="Helical" evidence="6">
    <location>
        <begin position="615"/>
        <end position="635"/>
    </location>
</feature>
<dbReference type="PANTHER" id="PTHR43738">
    <property type="entry name" value="ABC TRANSPORTER, MEMBRANE PROTEIN"/>
    <property type="match status" value="1"/>
</dbReference>
<keyword evidence="3 6" id="KW-0812">Transmembrane</keyword>
<gene>
    <name evidence="9" type="ORF">DES53_102590</name>
</gene>
<evidence type="ECO:0000256" key="6">
    <source>
        <dbReference type="SAM" id="Phobius"/>
    </source>
</evidence>
<dbReference type="RefSeq" id="WP_113957734.1">
    <property type="nucleotide sequence ID" value="NZ_QNRR01000002.1"/>
</dbReference>
<keyword evidence="2" id="KW-1003">Cell membrane</keyword>
<feature type="transmembrane region" description="Helical" evidence="6">
    <location>
        <begin position="565"/>
        <end position="587"/>
    </location>
</feature>
<dbReference type="Proteomes" id="UP000253426">
    <property type="component" value="Unassembled WGS sequence"/>
</dbReference>
<feature type="transmembrane region" description="Helical" evidence="6">
    <location>
        <begin position="1097"/>
        <end position="1123"/>
    </location>
</feature>
<keyword evidence="4 6" id="KW-1133">Transmembrane helix</keyword>
<keyword evidence="9" id="KW-0449">Lipoprotein</keyword>
<feature type="domain" description="ABC3 transporter permease C-terminal" evidence="7">
    <location>
        <begin position="521"/>
        <end position="643"/>
    </location>
</feature>
<organism evidence="9 10">
    <name type="scientific">Roseimicrobium gellanilyticum</name>
    <dbReference type="NCBI Taxonomy" id="748857"/>
    <lineage>
        <taxon>Bacteria</taxon>
        <taxon>Pseudomonadati</taxon>
        <taxon>Verrucomicrobiota</taxon>
        <taxon>Verrucomicrobiia</taxon>
        <taxon>Verrucomicrobiales</taxon>
        <taxon>Verrucomicrobiaceae</taxon>
        <taxon>Roseimicrobium</taxon>
    </lineage>
</organism>
<name>A0A366HTF9_9BACT</name>
<feature type="transmembrane region" description="Helical" evidence="6">
    <location>
        <begin position="517"/>
        <end position="541"/>
    </location>
</feature>
<evidence type="ECO:0000313" key="10">
    <source>
        <dbReference type="Proteomes" id="UP000253426"/>
    </source>
</evidence>
<dbReference type="EMBL" id="QNRR01000002">
    <property type="protein sequence ID" value="RBP46204.1"/>
    <property type="molecule type" value="Genomic_DNA"/>
</dbReference>
<feature type="transmembrane region" description="Helical" evidence="6">
    <location>
        <begin position="706"/>
        <end position="726"/>
    </location>
</feature>
<evidence type="ECO:0000256" key="1">
    <source>
        <dbReference type="ARBA" id="ARBA00004651"/>
    </source>
</evidence>
<dbReference type="Pfam" id="PF12704">
    <property type="entry name" value="MacB_PCD"/>
    <property type="match status" value="1"/>
</dbReference>